<evidence type="ECO:0000313" key="8">
    <source>
        <dbReference type="Proteomes" id="UP000248484"/>
    </source>
</evidence>
<keyword evidence="2 4" id="KW-0202">Cytokine</keyword>
<dbReference type="InParanoid" id="A0A2Y9END5"/>
<dbReference type="GO" id="GO:0030335">
    <property type="term" value="P:positive regulation of cell migration"/>
    <property type="evidence" value="ECO:0007669"/>
    <property type="project" value="TreeGrafter"/>
</dbReference>
<gene>
    <name evidence="9" type="primary">CCL16</name>
</gene>
<keyword evidence="4" id="KW-0964">Secreted</keyword>
<dbReference type="GO" id="GO:0048245">
    <property type="term" value="P:eosinophil chemotaxis"/>
    <property type="evidence" value="ECO:0007669"/>
    <property type="project" value="TreeGrafter"/>
</dbReference>
<dbReference type="Proteomes" id="UP000248484">
    <property type="component" value="Chromosome 14"/>
</dbReference>
<dbReference type="Pfam" id="PF00048">
    <property type="entry name" value="IL8"/>
    <property type="match status" value="1"/>
</dbReference>
<dbReference type="GO" id="GO:0048020">
    <property type="term" value="F:CCR chemokine receptor binding"/>
    <property type="evidence" value="ECO:0007669"/>
    <property type="project" value="TreeGrafter"/>
</dbReference>
<dbReference type="GO" id="GO:0061844">
    <property type="term" value="P:antimicrobial humoral immune response mediated by antimicrobial peptide"/>
    <property type="evidence" value="ECO:0007669"/>
    <property type="project" value="TreeGrafter"/>
</dbReference>
<dbReference type="SMART" id="SM00199">
    <property type="entry name" value="SCY"/>
    <property type="match status" value="1"/>
</dbReference>
<name>A0A2Y9END5_PHYMC</name>
<comment type="subcellular location">
    <subcellularLocation>
        <location evidence="4">Secreted</location>
    </subcellularLocation>
</comment>
<sequence length="193" mass="21802">MQGADTRHVLHTLPFSLFSFTRIQTLPSSTLLQTPPSTGLRFSKHRGRSVVSPPPPAEVVRVQRAEGPAWMTRKKTVSVQPPKPNCPTERMKVSVAALSLLIIIILTITSAVHSQPKIPESVNPPPTCCLKYHEKVLPRKVVVRYRKALNCDLPAILFITRRKQEICTNPNNEWVQEYIKDPRLPLHPSRKLV</sequence>
<evidence type="ECO:0000256" key="3">
    <source>
        <dbReference type="ARBA" id="ARBA00023157"/>
    </source>
</evidence>
<dbReference type="STRING" id="9755.ENSPCTP00005021575"/>
<evidence type="ECO:0000256" key="5">
    <source>
        <dbReference type="SAM" id="MobiDB-lite"/>
    </source>
</evidence>
<keyword evidence="6" id="KW-0812">Transmembrane</keyword>
<dbReference type="CTD" id="6360"/>
<evidence type="ECO:0000313" key="9">
    <source>
        <dbReference type="RefSeq" id="XP_007105613.3"/>
    </source>
</evidence>
<dbReference type="GO" id="GO:0070098">
    <property type="term" value="P:chemokine-mediated signaling pathway"/>
    <property type="evidence" value="ECO:0007669"/>
    <property type="project" value="TreeGrafter"/>
</dbReference>
<comment type="similarity">
    <text evidence="1 4">Belongs to the intercrine beta (chemokine CC) family.</text>
</comment>
<dbReference type="PANTHER" id="PTHR12015">
    <property type="entry name" value="SMALL INDUCIBLE CYTOKINE A"/>
    <property type="match status" value="1"/>
</dbReference>
<dbReference type="InterPro" id="IPR036048">
    <property type="entry name" value="Interleukin_8-like_sf"/>
</dbReference>
<dbReference type="SUPFAM" id="SSF54117">
    <property type="entry name" value="Interleukin 8-like chemokines"/>
    <property type="match status" value="1"/>
</dbReference>
<evidence type="ECO:0000256" key="6">
    <source>
        <dbReference type="SAM" id="Phobius"/>
    </source>
</evidence>
<dbReference type="PANTHER" id="PTHR12015:SF21">
    <property type="entry name" value="C-C MOTIF CHEMOKINE 16"/>
    <property type="match status" value="1"/>
</dbReference>
<evidence type="ECO:0000256" key="4">
    <source>
        <dbReference type="RuleBase" id="RU361150"/>
    </source>
</evidence>
<evidence type="ECO:0000259" key="7">
    <source>
        <dbReference type="SMART" id="SM00199"/>
    </source>
</evidence>
<keyword evidence="8" id="KW-1185">Reference proteome</keyword>
<dbReference type="RefSeq" id="XP_007105613.3">
    <property type="nucleotide sequence ID" value="XM_007105551.3"/>
</dbReference>
<keyword evidence="6" id="KW-1133">Transmembrane helix</keyword>
<evidence type="ECO:0000256" key="1">
    <source>
        <dbReference type="ARBA" id="ARBA00010868"/>
    </source>
</evidence>
<organism evidence="8 9">
    <name type="scientific">Physeter macrocephalus</name>
    <name type="common">Sperm whale</name>
    <name type="synonym">Physeter catodon</name>
    <dbReference type="NCBI Taxonomy" id="9755"/>
    <lineage>
        <taxon>Eukaryota</taxon>
        <taxon>Metazoa</taxon>
        <taxon>Chordata</taxon>
        <taxon>Craniata</taxon>
        <taxon>Vertebrata</taxon>
        <taxon>Euteleostomi</taxon>
        <taxon>Mammalia</taxon>
        <taxon>Eutheria</taxon>
        <taxon>Laurasiatheria</taxon>
        <taxon>Artiodactyla</taxon>
        <taxon>Whippomorpha</taxon>
        <taxon>Cetacea</taxon>
        <taxon>Odontoceti</taxon>
        <taxon>Physeteridae</taxon>
        <taxon>Physeter</taxon>
    </lineage>
</organism>
<dbReference type="GO" id="GO:0005615">
    <property type="term" value="C:extracellular space"/>
    <property type="evidence" value="ECO:0007669"/>
    <property type="project" value="UniProtKB-KW"/>
</dbReference>
<feature type="domain" description="Chemokine interleukin-8-like" evidence="7">
    <location>
        <begin position="125"/>
        <end position="182"/>
    </location>
</feature>
<proteinExistence type="inferred from homology"/>
<dbReference type="FunCoup" id="A0A2Y9END5">
    <property type="interactions" value="138"/>
</dbReference>
<dbReference type="FunFam" id="2.40.50.40:FF:000034">
    <property type="entry name" value="C-C motif chemokine"/>
    <property type="match status" value="1"/>
</dbReference>
<keyword evidence="4" id="KW-0145">Chemotaxis</keyword>
<feature type="region of interest" description="Disordered" evidence="5">
    <location>
        <begin position="34"/>
        <end position="55"/>
    </location>
</feature>
<evidence type="ECO:0000256" key="2">
    <source>
        <dbReference type="ARBA" id="ARBA00022514"/>
    </source>
</evidence>
<dbReference type="GO" id="GO:0008009">
    <property type="term" value="F:chemokine activity"/>
    <property type="evidence" value="ECO:0007669"/>
    <property type="project" value="InterPro"/>
</dbReference>
<accession>A0A2Y9END5</accession>
<dbReference type="InterPro" id="IPR001811">
    <property type="entry name" value="Chemokine_IL8-like_dom"/>
</dbReference>
<dbReference type="GO" id="GO:0006954">
    <property type="term" value="P:inflammatory response"/>
    <property type="evidence" value="ECO:0007669"/>
    <property type="project" value="TreeGrafter"/>
</dbReference>
<dbReference type="GeneID" id="102975127"/>
<dbReference type="AlphaFoldDB" id="A0A2Y9END5"/>
<reference evidence="9" key="1">
    <citation type="submission" date="2025-08" db="UniProtKB">
        <authorList>
            <consortium name="RefSeq"/>
        </authorList>
    </citation>
    <scope>IDENTIFICATION</scope>
    <source>
        <tissue evidence="9">Muscle</tissue>
    </source>
</reference>
<dbReference type="CDD" id="cd00272">
    <property type="entry name" value="Chemokine_CC"/>
    <property type="match status" value="1"/>
</dbReference>
<keyword evidence="6" id="KW-0472">Membrane</keyword>
<dbReference type="Gene3D" id="2.40.50.40">
    <property type="match status" value="1"/>
</dbReference>
<dbReference type="InterPro" id="IPR000827">
    <property type="entry name" value="Chemokine_CC_CS"/>
</dbReference>
<protein>
    <recommendedName>
        <fullName evidence="4">C-C motif chemokine</fullName>
    </recommendedName>
</protein>
<dbReference type="KEGG" id="pcad:102975127"/>
<dbReference type="OrthoDB" id="9930747at2759"/>
<keyword evidence="3" id="KW-1015">Disulfide bond</keyword>
<dbReference type="InterPro" id="IPR039809">
    <property type="entry name" value="Chemokine_b/g/d"/>
</dbReference>
<dbReference type="PROSITE" id="PS00472">
    <property type="entry name" value="SMALL_CYTOKINES_CC"/>
    <property type="match status" value="1"/>
</dbReference>
<feature type="transmembrane region" description="Helical" evidence="6">
    <location>
        <begin position="93"/>
        <end position="112"/>
    </location>
</feature>